<dbReference type="SUPFAM" id="SSF55287">
    <property type="entry name" value="RPB5-like RNA polymerase subunit"/>
    <property type="match status" value="1"/>
</dbReference>
<feature type="region of interest" description="Disordered" evidence="5">
    <location>
        <begin position="383"/>
        <end position="413"/>
    </location>
</feature>
<comment type="similarity">
    <text evidence="4">Belongs to the archaeal Rpo5/eukaryotic RPB5 RNA polymerase subunit family.</text>
</comment>
<evidence type="ECO:0000256" key="3">
    <source>
        <dbReference type="ARBA" id="ARBA00023242"/>
    </source>
</evidence>
<evidence type="ECO:0000256" key="4">
    <source>
        <dbReference type="ARBA" id="ARBA00025765"/>
    </source>
</evidence>
<feature type="domain" description="RNA polymerase subunit H/Rpb5 C-terminal" evidence="6">
    <location>
        <begin position="139"/>
        <end position="209"/>
    </location>
</feature>
<dbReference type="GO" id="GO:0005666">
    <property type="term" value="C:RNA polymerase III complex"/>
    <property type="evidence" value="ECO:0007669"/>
    <property type="project" value="TreeGrafter"/>
</dbReference>
<sequence length="840" mass="94756">MATSFIDEVTKLWRVRKTVFQMLHDRGYYVSEKSLEEKKEEFEKVWKEAQDQGAGRERFLILVNHTNQTDKQLIVFFPDESKRVGVKPIRILAEKMDERKIREAILVVKQPLTPLARTAIQEASVKMRIEVFHENELIVNITQHELVPQHVALSDEEKQQLLNRYKMKPSQLPRIQVTDPVARYFGMQRDQVMKIIRPSETAGRYVTYRRSWFDAKENVAEADGFAGRMLISGMAVSRVRACRADCQEGSKSSEQVPSRGWGLGRWAVRLLGFDAFFWLTRKMADARSVQAPELHSVLDVHGFQLFFCPVFNADPHPGNILMMPDGRIGLIDFGQCRRLSSEEKALFGGRTFNLNTFAGEDTIHCPHNSLTFATPLIARYFNAGRGGNSRPRQSSEAASSGQPPQPEGDAANASRPLAELTQFRTRQGNLMLFAPQPMDTWIGKEVLEDQSAGGYRDVATGKPLSRKLAASYMAFCKRHTRRCRMGDVVDKYIHLVDKCQPKVFAEARIYVARFPEEAGDLFKQIKKVRKQIRKTRGGRRQTRQTTPSSSGEAAALETGSDAPQGRGTDRGKAQGEEPTAMTRPGHVTKEDADTVSERREGMSADTPPDWRDSSNDDAAPTYEWPCGDAGRPSDRGDSPSHLAVRPKGEPKAKGRLQLVPNEHWRGVQLVQAHMAKARTERALAQDDASRSQTVEAYPLGDSSLCKFCFDNLVCQLLLEKTVAAGLARLLQAVTRPQSPEADREVAEAFEHTGVKSQHGDREFMALLPRLMFSRLQAEWLQGDIKEVLRRDRIVEFPIHVVMAYRTAMLLRGLCLVLQENTSIAEAWTPWAERWLNQSGV</sequence>
<dbReference type="SUPFAM" id="SSF53036">
    <property type="entry name" value="Eukaryotic RPB5 N-terminal domain"/>
    <property type="match status" value="1"/>
</dbReference>
<dbReference type="InterPro" id="IPR011009">
    <property type="entry name" value="Kinase-like_dom_sf"/>
</dbReference>
<name>A0A1Q9DNV5_SYMMI</name>
<dbReference type="InterPro" id="IPR036710">
    <property type="entry name" value="RNA_pol_Rpb5_N_sf"/>
</dbReference>
<evidence type="ECO:0000313" key="9">
    <source>
        <dbReference type="EMBL" id="OLP96842.1"/>
    </source>
</evidence>
<evidence type="ECO:0000256" key="2">
    <source>
        <dbReference type="ARBA" id="ARBA00023163"/>
    </source>
</evidence>
<dbReference type="GO" id="GO:0005736">
    <property type="term" value="C:RNA polymerase I complex"/>
    <property type="evidence" value="ECO:0007669"/>
    <property type="project" value="TreeGrafter"/>
</dbReference>
<evidence type="ECO:0000313" key="10">
    <source>
        <dbReference type="Proteomes" id="UP000186817"/>
    </source>
</evidence>
<feature type="region of interest" description="Disordered" evidence="5">
    <location>
        <begin position="531"/>
        <end position="655"/>
    </location>
</feature>
<evidence type="ECO:0000259" key="6">
    <source>
        <dbReference type="Pfam" id="PF01191"/>
    </source>
</evidence>
<dbReference type="Pfam" id="PF03871">
    <property type="entry name" value="RNA_pol_Rpb5_N"/>
    <property type="match status" value="1"/>
</dbReference>
<keyword evidence="3" id="KW-0539">Nucleus</keyword>
<feature type="compositionally biased region" description="Basic and acidic residues" evidence="5">
    <location>
        <begin position="587"/>
        <end position="614"/>
    </location>
</feature>
<dbReference type="OrthoDB" id="248779at2759"/>
<dbReference type="Pfam" id="PF01191">
    <property type="entry name" value="RNA_pol_Rpb5_C"/>
    <property type="match status" value="1"/>
</dbReference>
<keyword evidence="9" id="KW-0240">DNA-directed RNA polymerase</keyword>
<dbReference type="Pfam" id="PF03109">
    <property type="entry name" value="ABC1"/>
    <property type="match status" value="1"/>
</dbReference>
<dbReference type="EMBL" id="LSRX01000453">
    <property type="protein sequence ID" value="OLP96842.1"/>
    <property type="molecule type" value="Genomic_DNA"/>
</dbReference>
<dbReference type="GO" id="GO:0006366">
    <property type="term" value="P:transcription by RNA polymerase II"/>
    <property type="evidence" value="ECO:0007669"/>
    <property type="project" value="TreeGrafter"/>
</dbReference>
<evidence type="ECO:0000259" key="7">
    <source>
        <dbReference type="Pfam" id="PF03109"/>
    </source>
</evidence>
<dbReference type="InterPro" id="IPR000783">
    <property type="entry name" value="RNA_pol_subH/Rpb5_C"/>
</dbReference>
<dbReference type="InterPro" id="IPR014381">
    <property type="entry name" value="Arch_Rpo5/euc_Rpb5"/>
</dbReference>
<dbReference type="FunFam" id="3.40.1340.10:FF:000001">
    <property type="entry name" value="DNA-directed RNA polymerases I, II, and III subunit RPABC1"/>
    <property type="match status" value="1"/>
</dbReference>
<dbReference type="AlphaFoldDB" id="A0A1Q9DNV5"/>
<comment type="subcellular location">
    <subcellularLocation>
        <location evidence="1">Nucleus</location>
    </subcellularLocation>
</comment>
<dbReference type="GO" id="GO:0005665">
    <property type="term" value="C:RNA polymerase II, core complex"/>
    <property type="evidence" value="ECO:0007669"/>
    <property type="project" value="TreeGrafter"/>
</dbReference>
<protein>
    <submittedName>
        <fullName evidence="9">DNA-directed RNA polymerases I, II, and III subunit RPABC1</fullName>
    </submittedName>
</protein>
<feature type="compositionally biased region" description="Basic residues" evidence="5">
    <location>
        <begin position="531"/>
        <end position="542"/>
    </location>
</feature>
<reference evidence="9 10" key="1">
    <citation type="submission" date="2016-02" db="EMBL/GenBank/DDBJ databases">
        <title>Genome analysis of coral dinoflagellate symbionts highlights evolutionary adaptations to a symbiotic lifestyle.</title>
        <authorList>
            <person name="Aranda M."/>
            <person name="Li Y."/>
            <person name="Liew Y.J."/>
            <person name="Baumgarten S."/>
            <person name="Simakov O."/>
            <person name="Wilson M."/>
            <person name="Piel J."/>
            <person name="Ashoor H."/>
            <person name="Bougouffa S."/>
            <person name="Bajic V.B."/>
            <person name="Ryu T."/>
            <person name="Ravasi T."/>
            <person name="Bayer T."/>
            <person name="Micklem G."/>
            <person name="Kim H."/>
            <person name="Bhak J."/>
            <person name="Lajeunesse T.C."/>
            <person name="Voolstra C.R."/>
        </authorList>
    </citation>
    <scope>NUCLEOTIDE SEQUENCE [LARGE SCALE GENOMIC DNA]</scope>
    <source>
        <strain evidence="9 10">CCMP2467</strain>
    </source>
</reference>
<dbReference type="GO" id="GO:0042797">
    <property type="term" value="P:tRNA transcription by RNA polymerase III"/>
    <property type="evidence" value="ECO:0007669"/>
    <property type="project" value="TreeGrafter"/>
</dbReference>
<dbReference type="PANTHER" id="PTHR10535">
    <property type="entry name" value="DNA-DIRECTED RNA POLYMERASES I, II, AND III SUBUNIT RPABC1"/>
    <property type="match status" value="1"/>
</dbReference>
<dbReference type="SUPFAM" id="SSF56112">
    <property type="entry name" value="Protein kinase-like (PK-like)"/>
    <property type="match status" value="1"/>
</dbReference>
<dbReference type="Proteomes" id="UP000186817">
    <property type="component" value="Unassembled WGS sequence"/>
</dbReference>
<keyword evidence="2" id="KW-0804">Transcription</keyword>
<proteinExistence type="inferred from homology"/>
<evidence type="ECO:0000259" key="8">
    <source>
        <dbReference type="Pfam" id="PF03871"/>
    </source>
</evidence>
<dbReference type="PANTHER" id="PTHR10535:SF0">
    <property type="entry name" value="DNA-DIRECTED RNA POLYMERASES I, II, AND III SUBUNIT RPABC1"/>
    <property type="match status" value="1"/>
</dbReference>
<feature type="domain" description="ABC1 atypical kinase-like" evidence="7">
    <location>
        <begin position="300"/>
        <end position="345"/>
    </location>
</feature>
<evidence type="ECO:0000256" key="5">
    <source>
        <dbReference type="SAM" id="MobiDB-lite"/>
    </source>
</evidence>
<feature type="domain" description="RNA polymerase Rpb5 N-terminal" evidence="8">
    <location>
        <begin position="7"/>
        <end position="96"/>
    </location>
</feature>
<gene>
    <name evidence="9" type="primary">rpb-5</name>
    <name evidence="9" type="ORF">AK812_SmicGene20867</name>
</gene>
<feature type="compositionally biased region" description="Polar residues" evidence="5">
    <location>
        <begin position="390"/>
        <end position="402"/>
    </location>
</feature>
<dbReference type="HAMAP" id="MF_00025">
    <property type="entry name" value="RNApol_Rpo5_RPB5"/>
    <property type="match status" value="1"/>
</dbReference>
<dbReference type="GO" id="GO:0003677">
    <property type="term" value="F:DNA binding"/>
    <property type="evidence" value="ECO:0007669"/>
    <property type="project" value="InterPro"/>
</dbReference>
<dbReference type="GO" id="GO:0006362">
    <property type="term" value="P:transcription elongation by RNA polymerase I"/>
    <property type="evidence" value="ECO:0007669"/>
    <property type="project" value="TreeGrafter"/>
</dbReference>
<accession>A0A1Q9DNV5</accession>
<keyword evidence="10" id="KW-1185">Reference proteome</keyword>
<dbReference type="InterPro" id="IPR004147">
    <property type="entry name" value="ABC1_dom"/>
</dbReference>
<dbReference type="Gene3D" id="3.90.940.20">
    <property type="entry name" value="RPB5-like RNA polymerase subunit"/>
    <property type="match status" value="1"/>
</dbReference>
<evidence type="ECO:0000256" key="1">
    <source>
        <dbReference type="ARBA" id="ARBA00004123"/>
    </source>
</evidence>
<dbReference type="Gene3D" id="3.40.1340.10">
    <property type="entry name" value="RNA polymerase, Rpb5, N-terminal domain"/>
    <property type="match status" value="1"/>
</dbReference>
<comment type="caution">
    <text evidence="9">The sequence shown here is derived from an EMBL/GenBank/DDBJ whole genome shotgun (WGS) entry which is preliminary data.</text>
</comment>
<dbReference type="FunFam" id="3.90.940.20:FF:000001">
    <property type="entry name" value="DNA-directed RNA polymerases I, II, and III subunit RPABC1"/>
    <property type="match status" value="1"/>
</dbReference>
<dbReference type="InterPro" id="IPR035913">
    <property type="entry name" value="RPB5-like_sf"/>
</dbReference>
<dbReference type="InterPro" id="IPR005571">
    <property type="entry name" value="RNA_pol_Rpb5_N"/>
</dbReference>
<dbReference type="GO" id="GO:0003899">
    <property type="term" value="F:DNA-directed RNA polymerase activity"/>
    <property type="evidence" value="ECO:0007669"/>
    <property type="project" value="InterPro"/>
</dbReference>
<organism evidence="9 10">
    <name type="scientific">Symbiodinium microadriaticum</name>
    <name type="common">Dinoflagellate</name>
    <name type="synonym">Zooxanthella microadriatica</name>
    <dbReference type="NCBI Taxonomy" id="2951"/>
    <lineage>
        <taxon>Eukaryota</taxon>
        <taxon>Sar</taxon>
        <taxon>Alveolata</taxon>
        <taxon>Dinophyceae</taxon>
        <taxon>Suessiales</taxon>
        <taxon>Symbiodiniaceae</taxon>
        <taxon>Symbiodinium</taxon>
    </lineage>
</organism>